<accession>A0A4P9WFE5</accession>
<gene>
    <name evidence="2" type="ORF">BDK51DRAFT_47778</name>
</gene>
<name>A0A4P9WFE5_9FUNG</name>
<dbReference type="Proteomes" id="UP000269721">
    <property type="component" value="Unassembled WGS sequence"/>
</dbReference>
<feature type="region of interest" description="Disordered" evidence="1">
    <location>
        <begin position="93"/>
        <end position="126"/>
    </location>
</feature>
<evidence type="ECO:0000313" key="3">
    <source>
        <dbReference type="Proteomes" id="UP000269721"/>
    </source>
</evidence>
<dbReference type="Gene3D" id="1.20.5.340">
    <property type="match status" value="1"/>
</dbReference>
<sequence length="660" mass="70658">MVTELQNARLAHEALAACHTETVERLAAMNEQITAAHVASEVTAEGLAVVMKEADRLGKNVNVAREEKEKREADCEDDPLAVKTDGLFGGDECGWRSDELDETTDSSSAPPLSLPPAESTSDASSKTAALSDCVPALRQRLGYAGTQVSTLSEKLRIACNQLLALQASAKAQSAAELQLVSERRDALAGELSTVRAQAAGLEQELAIDCAKTRAAHVEELCVVLQRHADASAQVAALMGKLAGANGQVAAPTGELAGANAQVAALTGELAGGNPQVAALTEDLADANAQVATFTGELTGVNAQVAALRGDLADANVHAAVLDSKLRAVSVSEQREKLERSAKMSASAHAKQLNFLREERNNLLLHVIKGKALPVYVKGLEVHYGHKPEEGVPGGPNRPANALYSITTSHASQAGRRFDLYMVDREMSGKSNVGSHTGDKYRTDHVSTVGRKRELLASTAPVADRVQRLRHQLTQVAQQLTRRLLHGRCRPSSFPATLLFSHPPLPFPDPRRFAHPALQSLSKPQFPRVTTIVRHAREQICARFESLVRTALVKMCHITLLAGHRSSLQRVVPQIRRCSPCMRQCGTSLVGVTRAGRSVALATNACCRIFNQPSHNHKCFGHRVPKADQGEEPVWAIAADVAVVPAPVQHGEAPELRAAVE</sequence>
<protein>
    <submittedName>
        <fullName evidence="2">Uncharacterized protein</fullName>
    </submittedName>
</protein>
<evidence type="ECO:0000313" key="2">
    <source>
        <dbReference type="EMBL" id="RKO91469.1"/>
    </source>
</evidence>
<dbReference type="AlphaFoldDB" id="A0A4P9WFE5"/>
<feature type="compositionally biased region" description="Low complexity" evidence="1">
    <location>
        <begin position="105"/>
        <end position="117"/>
    </location>
</feature>
<evidence type="ECO:0000256" key="1">
    <source>
        <dbReference type="SAM" id="MobiDB-lite"/>
    </source>
</evidence>
<reference evidence="3" key="1">
    <citation type="journal article" date="2018" name="Nat. Microbiol.">
        <title>Leveraging single-cell genomics to expand the fungal tree of life.</title>
        <authorList>
            <person name="Ahrendt S.R."/>
            <person name="Quandt C.A."/>
            <person name="Ciobanu D."/>
            <person name="Clum A."/>
            <person name="Salamov A."/>
            <person name="Andreopoulos B."/>
            <person name="Cheng J.F."/>
            <person name="Woyke T."/>
            <person name="Pelin A."/>
            <person name="Henrissat B."/>
            <person name="Reynolds N.K."/>
            <person name="Benny G.L."/>
            <person name="Smith M.E."/>
            <person name="James T.Y."/>
            <person name="Grigoriev I.V."/>
        </authorList>
    </citation>
    <scope>NUCLEOTIDE SEQUENCE [LARGE SCALE GENOMIC DNA]</scope>
</reference>
<organism evidence="2 3">
    <name type="scientific">Blyttiomyces helicus</name>
    <dbReference type="NCBI Taxonomy" id="388810"/>
    <lineage>
        <taxon>Eukaryota</taxon>
        <taxon>Fungi</taxon>
        <taxon>Fungi incertae sedis</taxon>
        <taxon>Chytridiomycota</taxon>
        <taxon>Chytridiomycota incertae sedis</taxon>
        <taxon>Chytridiomycetes</taxon>
        <taxon>Chytridiomycetes incertae sedis</taxon>
        <taxon>Blyttiomyces</taxon>
    </lineage>
</organism>
<keyword evidence="3" id="KW-1185">Reference proteome</keyword>
<proteinExistence type="predicted"/>
<dbReference type="EMBL" id="KZ995053">
    <property type="protein sequence ID" value="RKO91469.1"/>
    <property type="molecule type" value="Genomic_DNA"/>
</dbReference>